<name>A0A0D0AR34_9AGAM</name>
<dbReference type="SUPFAM" id="SSF57903">
    <property type="entry name" value="FYVE/PHD zinc finger"/>
    <property type="match status" value="1"/>
</dbReference>
<dbReference type="EMBL" id="KN835755">
    <property type="protein sequence ID" value="KIK34428.1"/>
    <property type="molecule type" value="Genomic_DNA"/>
</dbReference>
<reference evidence="2 3" key="1">
    <citation type="submission" date="2014-04" db="EMBL/GenBank/DDBJ databases">
        <authorList>
            <consortium name="DOE Joint Genome Institute"/>
            <person name="Kuo A."/>
            <person name="Ruytinx J."/>
            <person name="Rineau F."/>
            <person name="Colpaert J."/>
            <person name="Kohler A."/>
            <person name="Nagy L.G."/>
            <person name="Floudas D."/>
            <person name="Copeland A."/>
            <person name="Barry K.W."/>
            <person name="Cichocki N."/>
            <person name="Veneault-Fourrey C."/>
            <person name="LaButti K."/>
            <person name="Lindquist E.A."/>
            <person name="Lipzen A."/>
            <person name="Lundell T."/>
            <person name="Morin E."/>
            <person name="Murat C."/>
            <person name="Sun H."/>
            <person name="Tunlid A."/>
            <person name="Henrissat B."/>
            <person name="Grigoriev I.V."/>
            <person name="Hibbett D.S."/>
            <person name="Martin F."/>
            <person name="Nordberg H.P."/>
            <person name="Cantor M.N."/>
            <person name="Hua S.X."/>
        </authorList>
    </citation>
    <scope>NUCLEOTIDE SEQUENCE [LARGE SCALE GENOMIC DNA]</scope>
    <source>
        <strain evidence="2 3">UH-Slu-Lm8-n1</strain>
    </source>
</reference>
<feature type="compositionally biased region" description="Acidic residues" evidence="1">
    <location>
        <begin position="653"/>
        <end position="664"/>
    </location>
</feature>
<keyword evidence="3" id="KW-1185">Reference proteome</keyword>
<proteinExistence type="predicted"/>
<evidence type="ECO:0000313" key="3">
    <source>
        <dbReference type="Proteomes" id="UP000054485"/>
    </source>
</evidence>
<dbReference type="STRING" id="930992.A0A0D0AR34"/>
<dbReference type="InParanoid" id="A0A0D0AR34"/>
<dbReference type="AlphaFoldDB" id="A0A0D0AR34"/>
<sequence>MGRTKRTPKKTTGGPAKRAELPLFKKVSLAHSIKHSLSKSTLLRETPKPLSHNVAVKTLFPTRKATLPREKPVPLSHNIYCFFCRDGGNLYECFSCSRSVCDACVVVPAEFQARVKDIDVLFICAGCHEIRGKRSGNDGIRAYFGFEDIKGNPILNAPVTIHGHSEMTSRSQTLDPHGSPAGVMRQILRPYKPNNNLQYHQIMFDIGTMEKAENHRLSMVKLVAELERLPIKFERVEVIVYSHSETTRGDIWGGFDDAGPVGRGRKKVIQQGEPSAYTVDDFFAALFVGGIEEYLKGATLWMFVCGHMVRELDALNIYKACVKHYQIEHAFAFSAELFHACLTTSFIVAYVDRVLVEGLEVQDVIQDLLVVSPRLAMHASIIHIHVTNTFRRRFPTISEYTQGLARIPGDEVSTIMSIYTFFHDNNRPFGQTLPYQCSTCKYVRTWERTASTLDEIQFTCRKCKHTITYKKQEEAKITLYSQGYRGISSGSGRLVRKGNTAGSGWLVSVTTELAAPTTSSCSTPRNTAVSTAPSYSVTPAALPALTPPVFNPTSLPAHIPSQHLPPVPISVLPPSIDSPSPSLHRGASAMPPLPTASSTLLTHLPAPSTNAQPTPASAVVARTNVDGTQVEGTRKERKEQEEIERGGTKTEEERWEQENDGPPL</sequence>
<dbReference type="HOGENOM" id="CLU_027016_2_1_1"/>
<dbReference type="OrthoDB" id="2655622at2759"/>
<feature type="region of interest" description="Disordered" evidence="1">
    <location>
        <begin position="575"/>
        <end position="664"/>
    </location>
</feature>
<evidence type="ECO:0000256" key="1">
    <source>
        <dbReference type="SAM" id="MobiDB-lite"/>
    </source>
</evidence>
<evidence type="ECO:0000313" key="2">
    <source>
        <dbReference type="EMBL" id="KIK34428.1"/>
    </source>
</evidence>
<organism evidence="2 3">
    <name type="scientific">Suillus luteus UH-Slu-Lm8-n1</name>
    <dbReference type="NCBI Taxonomy" id="930992"/>
    <lineage>
        <taxon>Eukaryota</taxon>
        <taxon>Fungi</taxon>
        <taxon>Dikarya</taxon>
        <taxon>Basidiomycota</taxon>
        <taxon>Agaricomycotina</taxon>
        <taxon>Agaricomycetes</taxon>
        <taxon>Agaricomycetidae</taxon>
        <taxon>Boletales</taxon>
        <taxon>Suillineae</taxon>
        <taxon>Suillaceae</taxon>
        <taxon>Suillus</taxon>
    </lineage>
</organism>
<feature type="compositionally biased region" description="Polar residues" evidence="1">
    <location>
        <begin position="595"/>
        <end position="615"/>
    </location>
</feature>
<protein>
    <submittedName>
        <fullName evidence="2">Uncharacterized protein</fullName>
    </submittedName>
</protein>
<accession>A0A0D0AR34</accession>
<reference evidence="3" key="2">
    <citation type="submission" date="2015-01" db="EMBL/GenBank/DDBJ databases">
        <title>Evolutionary Origins and Diversification of the Mycorrhizal Mutualists.</title>
        <authorList>
            <consortium name="DOE Joint Genome Institute"/>
            <consortium name="Mycorrhizal Genomics Consortium"/>
            <person name="Kohler A."/>
            <person name="Kuo A."/>
            <person name="Nagy L.G."/>
            <person name="Floudas D."/>
            <person name="Copeland A."/>
            <person name="Barry K.W."/>
            <person name="Cichocki N."/>
            <person name="Veneault-Fourrey C."/>
            <person name="LaButti K."/>
            <person name="Lindquist E.A."/>
            <person name="Lipzen A."/>
            <person name="Lundell T."/>
            <person name="Morin E."/>
            <person name="Murat C."/>
            <person name="Riley R."/>
            <person name="Ohm R."/>
            <person name="Sun H."/>
            <person name="Tunlid A."/>
            <person name="Henrissat B."/>
            <person name="Grigoriev I.V."/>
            <person name="Hibbett D.S."/>
            <person name="Martin F."/>
        </authorList>
    </citation>
    <scope>NUCLEOTIDE SEQUENCE [LARGE SCALE GENOMIC DNA]</scope>
    <source>
        <strain evidence="3">UH-Slu-Lm8-n1</strain>
    </source>
</reference>
<feature type="compositionally biased region" description="Basic and acidic residues" evidence="1">
    <location>
        <begin position="632"/>
        <end position="652"/>
    </location>
</feature>
<gene>
    <name evidence="2" type="ORF">CY34DRAFT_17728</name>
</gene>
<dbReference type="Proteomes" id="UP000054485">
    <property type="component" value="Unassembled WGS sequence"/>
</dbReference>
<dbReference type="InterPro" id="IPR011011">
    <property type="entry name" value="Znf_FYVE_PHD"/>
</dbReference>